<keyword evidence="11" id="KW-1185">Reference proteome</keyword>
<feature type="non-terminal residue" evidence="10">
    <location>
        <position position="1"/>
    </location>
</feature>
<dbReference type="Gramene" id="TVU22278">
    <property type="protein sequence ID" value="TVU22278"/>
    <property type="gene ID" value="EJB05_31963"/>
</dbReference>
<comment type="subcellular location">
    <subcellularLocation>
        <location evidence="1">Nucleus</location>
    </subcellularLocation>
</comment>
<dbReference type="InterPro" id="IPR013520">
    <property type="entry name" value="Ribonucl_H"/>
</dbReference>
<dbReference type="Proteomes" id="UP000324897">
    <property type="component" value="Unassembled WGS sequence"/>
</dbReference>
<dbReference type="AlphaFoldDB" id="A0A5J9UGI0"/>
<evidence type="ECO:0000256" key="7">
    <source>
        <dbReference type="ARBA" id="ARBA00023242"/>
    </source>
</evidence>
<dbReference type="GO" id="GO:0008270">
    <property type="term" value="F:zinc ion binding"/>
    <property type="evidence" value="ECO:0007669"/>
    <property type="project" value="UniProtKB-KW"/>
</dbReference>
<name>A0A5J9UGI0_9POAL</name>
<evidence type="ECO:0000256" key="2">
    <source>
        <dbReference type="ARBA" id="ARBA00010489"/>
    </source>
</evidence>
<dbReference type="GO" id="GO:0008408">
    <property type="term" value="F:3'-5' exonuclease activity"/>
    <property type="evidence" value="ECO:0007669"/>
    <property type="project" value="InterPro"/>
</dbReference>
<keyword evidence="8" id="KW-0862">Zinc</keyword>
<evidence type="ECO:0000256" key="6">
    <source>
        <dbReference type="ARBA" id="ARBA00022839"/>
    </source>
</evidence>
<keyword evidence="8" id="KW-0863">Zinc-finger</keyword>
<dbReference type="GO" id="GO:0006364">
    <property type="term" value="P:rRNA processing"/>
    <property type="evidence" value="ECO:0007669"/>
    <property type="project" value="InterPro"/>
</dbReference>
<dbReference type="InterPro" id="IPR012337">
    <property type="entry name" value="RNaseH-like_sf"/>
</dbReference>
<sequence length="404" mass="46005">MFTAYPARISLLGDKRRSNIRANDLPRHGKCFRQRNSIEKRSKDQPRAAHMYMNFYVYVMRTSLHRIQPRRHRCAACFRQFNRTEHLVEHMRTARHSSHEPRCGFCFKHCRSFEALRDHLGVGGSTLPKAARCADNFAARGCTLCLSVFPTAAKLWEHQAQCQLHRTPTIPMSMPQGGGGGGALALGCKMVGAGSDGTLDVCARVCVVDERENLVFETFVKPLIPVTHYRYERTGIRPEQLRRGMTVKQAQEHVQNLLLAGEQPWKVRTSRGRAKLLVGHGLDHDLEALGMDYPAYLKRDTATYPPLMKTSKLSNSLKFLTHTYLGYDIQTGHQHPYEDCVAAMRLYHRMRAQPHHRGDGDAAASPASAEQAFPAWRQREMERMTPEELLQLSVPDYYCWCLDG</sequence>
<dbReference type="PROSITE" id="PS00028">
    <property type="entry name" value="ZINC_FINGER_C2H2_1"/>
    <property type="match status" value="1"/>
</dbReference>
<gene>
    <name evidence="10" type="ORF">EJB05_31963</name>
</gene>
<evidence type="ECO:0000313" key="11">
    <source>
        <dbReference type="Proteomes" id="UP000324897"/>
    </source>
</evidence>
<dbReference type="OrthoDB" id="8191639at2759"/>
<dbReference type="InterPro" id="IPR037431">
    <property type="entry name" value="REX4_DEDDh_dom"/>
</dbReference>
<comment type="caution">
    <text evidence="10">The sequence shown here is derived from an EMBL/GenBank/DDBJ whole genome shotgun (WGS) entry which is preliminary data.</text>
</comment>
<evidence type="ECO:0000256" key="1">
    <source>
        <dbReference type="ARBA" id="ARBA00004123"/>
    </source>
</evidence>
<dbReference type="Gene3D" id="3.30.420.10">
    <property type="entry name" value="Ribonuclease H-like superfamily/Ribonuclease H"/>
    <property type="match status" value="1"/>
</dbReference>
<dbReference type="PANTHER" id="PTHR12801">
    <property type="entry name" value="RNA EXONUCLEASE REXO1 / RECO3 FAMILY MEMBER-RELATED"/>
    <property type="match status" value="1"/>
</dbReference>
<dbReference type="GO" id="GO:0003676">
    <property type="term" value="F:nucleic acid binding"/>
    <property type="evidence" value="ECO:0007669"/>
    <property type="project" value="InterPro"/>
</dbReference>
<dbReference type="InterPro" id="IPR047021">
    <property type="entry name" value="REXO1/3/4-like"/>
</dbReference>
<dbReference type="PANTHER" id="PTHR12801:SF140">
    <property type="entry name" value="RNA EXONUCLEASE 4"/>
    <property type="match status" value="1"/>
</dbReference>
<feature type="domain" description="C2H2-type" evidence="9">
    <location>
        <begin position="72"/>
        <end position="101"/>
    </location>
</feature>
<keyword evidence="6" id="KW-0269">Exonuclease</keyword>
<keyword evidence="8" id="KW-0479">Metal-binding</keyword>
<dbReference type="InterPro" id="IPR013087">
    <property type="entry name" value="Znf_C2H2_type"/>
</dbReference>
<keyword evidence="4" id="KW-0540">Nuclease</keyword>
<proteinExistence type="inferred from homology"/>
<keyword evidence="7" id="KW-0539">Nucleus</keyword>
<dbReference type="InterPro" id="IPR036397">
    <property type="entry name" value="RNaseH_sf"/>
</dbReference>
<dbReference type="SMART" id="SM00479">
    <property type="entry name" value="EXOIII"/>
    <property type="match status" value="1"/>
</dbReference>
<dbReference type="PROSITE" id="PS50157">
    <property type="entry name" value="ZINC_FINGER_C2H2_2"/>
    <property type="match status" value="1"/>
</dbReference>
<accession>A0A5J9UGI0</accession>
<dbReference type="GO" id="GO:0005634">
    <property type="term" value="C:nucleus"/>
    <property type="evidence" value="ECO:0007669"/>
    <property type="project" value="UniProtKB-SubCell"/>
</dbReference>
<evidence type="ECO:0000256" key="4">
    <source>
        <dbReference type="ARBA" id="ARBA00022722"/>
    </source>
</evidence>
<keyword evidence="5" id="KW-0378">Hydrolase</keyword>
<evidence type="ECO:0000256" key="5">
    <source>
        <dbReference type="ARBA" id="ARBA00022801"/>
    </source>
</evidence>
<reference evidence="10 11" key="1">
    <citation type="journal article" date="2019" name="Sci. Rep.">
        <title>A high-quality genome of Eragrostis curvula grass provides insights into Poaceae evolution and supports new strategies to enhance forage quality.</title>
        <authorList>
            <person name="Carballo J."/>
            <person name="Santos B.A.C.M."/>
            <person name="Zappacosta D."/>
            <person name="Garbus I."/>
            <person name="Selva J.P."/>
            <person name="Gallo C.A."/>
            <person name="Diaz A."/>
            <person name="Albertini E."/>
            <person name="Caccamo M."/>
            <person name="Echenique V."/>
        </authorList>
    </citation>
    <scope>NUCLEOTIDE SEQUENCE [LARGE SCALE GENOMIC DNA]</scope>
    <source>
        <strain evidence="11">cv. Victoria</strain>
        <tissue evidence="10">Leaf</tissue>
    </source>
</reference>
<evidence type="ECO:0000259" key="9">
    <source>
        <dbReference type="PROSITE" id="PS50157"/>
    </source>
</evidence>
<dbReference type="EMBL" id="RWGY01000026">
    <property type="protein sequence ID" value="TVU22278.1"/>
    <property type="molecule type" value="Genomic_DNA"/>
</dbReference>
<evidence type="ECO:0000313" key="10">
    <source>
        <dbReference type="EMBL" id="TVU22278.1"/>
    </source>
</evidence>
<protein>
    <recommendedName>
        <fullName evidence="3">RNA exonuclease 4</fullName>
    </recommendedName>
</protein>
<evidence type="ECO:0000256" key="8">
    <source>
        <dbReference type="PROSITE-ProRule" id="PRU00042"/>
    </source>
</evidence>
<dbReference type="CDD" id="cd06144">
    <property type="entry name" value="REX4_like"/>
    <property type="match status" value="1"/>
</dbReference>
<evidence type="ECO:0000256" key="3">
    <source>
        <dbReference type="ARBA" id="ARBA00016937"/>
    </source>
</evidence>
<dbReference type="SUPFAM" id="SSF53098">
    <property type="entry name" value="Ribonuclease H-like"/>
    <property type="match status" value="1"/>
</dbReference>
<organism evidence="10 11">
    <name type="scientific">Eragrostis curvula</name>
    <name type="common">weeping love grass</name>
    <dbReference type="NCBI Taxonomy" id="38414"/>
    <lineage>
        <taxon>Eukaryota</taxon>
        <taxon>Viridiplantae</taxon>
        <taxon>Streptophyta</taxon>
        <taxon>Embryophyta</taxon>
        <taxon>Tracheophyta</taxon>
        <taxon>Spermatophyta</taxon>
        <taxon>Magnoliopsida</taxon>
        <taxon>Liliopsida</taxon>
        <taxon>Poales</taxon>
        <taxon>Poaceae</taxon>
        <taxon>PACMAD clade</taxon>
        <taxon>Chloridoideae</taxon>
        <taxon>Eragrostideae</taxon>
        <taxon>Eragrostidinae</taxon>
        <taxon>Eragrostis</taxon>
    </lineage>
</organism>
<comment type="similarity">
    <text evidence="2">Belongs to the REXO4 family.</text>
</comment>